<evidence type="ECO:0000313" key="3">
    <source>
        <dbReference type="Proteomes" id="UP001143480"/>
    </source>
</evidence>
<dbReference type="RefSeq" id="WP_261962959.1">
    <property type="nucleotide sequence ID" value="NZ_BAAAXA010000003.1"/>
</dbReference>
<protein>
    <recommendedName>
        <fullName evidence="4">Addiction module toxin RelE</fullName>
    </recommendedName>
</protein>
<evidence type="ECO:0000256" key="1">
    <source>
        <dbReference type="SAM" id="MobiDB-lite"/>
    </source>
</evidence>
<accession>A0A9W6KY31</accession>
<reference evidence="2" key="2">
    <citation type="submission" date="2023-01" db="EMBL/GenBank/DDBJ databases">
        <authorList>
            <person name="Sun Q."/>
            <person name="Evtushenko L."/>
        </authorList>
    </citation>
    <scope>NUCLEOTIDE SEQUENCE</scope>
    <source>
        <strain evidence="2">VKM Ac-1321</strain>
    </source>
</reference>
<proteinExistence type="predicted"/>
<organism evidence="2 3">
    <name type="scientific">Dactylosporangium matsuzakiense</name>
    <dbReference type="NCBI Taxonomy" id="53360"/>
    <lineage>
        <taxon>Bacteria</taxon>
        <taxon>Bacillati</taxon>
        <taxon>Actinomycetota</taxon>
        <taxon>Actinomycetes</taxon>
        <taxon>Micromonosporales</taxon>
        <taxon>Micromonosporaceae</taxon>
        <taxon>Dactylosporangium</taxon>
    </lineage>
</organism>
<dbReference type="Pfam" id="PF05973">
    <property type="entry name" value="Gp49"/>
    <property type="match status" value="1"/>
</dbReference>
<dbReference type="EMBL" id="BSFP01000101">
    <property type="protein sequence ID" value="GLL07569.1"/>
    <property type="molecule type" value="Genomic_DNA"/>
</dbReference>
<gene>
    <name evidence="2" type="ORF">GCM10017581_093230</name>
</gene>
<evidence type="ECO:0008006" key="4">
    <source>
        <dbReference type="Google" id="ProtNLM"/>
    </source>
</evidence>
<keyword evidence="3" id="KW-1185">Reference proteome</keyword>
<feature type="region of interest" description="Disordered" evidence="1">
    <location>
        <begin position="112"/>
        <end position="141"/>
    </location>
</feature>
<dbReference type="Proteomes" id="UP001143480">
    <property type="component" value="Unassembled WGS sequence"/>
</dbReference>
<dbReference type="InterPro" id="IPR009241">
    <property type="entry name" value="HigB-like"/>
</dbReference>
<sequence length="141" mass="15383">MAPGGWVVEFHAECEKWAESLDQPDAEALPAAVRILRDHGPALGRPLVDAIHGSRHANMKELRPGSTGRTEIRAPFAFDAQRSAILLVGGDNRGNWSGWYATAVPLADERFSEHQATLGAQRSQPARPRGGSAGAQRRRRR</sequence>
<name>A0A9W6KY31_9ACTN</name>
<reference evidence="2" key="1">
    <citation type="journal article" date="2014" name="Int. J. Syst. Evol. Microbiol.">
        <title>Complete genome sequence of Corynebacterium casei LMG S-19264T (=DSM 44701T), isolated from a smear-ripened cheese.</title>
        <authorList>
            <consortium name="US DOE Joint Genome Institute (JGI-PGF)"/>
            <person name="Walter F."/>
            <person name="Albersmeier A."/>
            <person name="Kalinowski J."/>
            <person name="Ruckert C."/>
        </authorList>
    </citation>
    <scope>NUCLEOTIDE SEQUENCE</scope>
    <source>
        <strain evidence="2">VKM Ac-1321</strain>
    </source>
</reference>
<dbReference type="AlphaFoldDB" id="A0A9W6KY31"/>
<evidence type="ECO:0000313" key="2">
    <source>
        <dbReference type="EMBL" id="GLL07569.1"/>
    </source>
</evidence>
<comment type="caution">
    <text evidence="2">The sequence shown here is derived from an EMBL/GenBank/DDBJ whole genome shotgun (WGS) entry which is preliminary data.</text>
</comment>
<feature type="compositionally biased region" description="Polar residues" evidence="1">
    <location>
        <begin position="114"/>
        <end position="123"/>
    </location>
</feature>